<feature type="compositionally biased region" description="Low complexity" evidence="2">
    <location>
        <begin position="360"/>
        <end position="372"/>
    </location>
</feature>
<name>A0A0S4JSA3_BODSA</name>
<dbReference type="Pfam" id="PF00226">
    <property type="entry name" value="DnaJ"/>
    <property type="match status" value="1"/>
</dbReference>
<evidence type="ECO:0000313" key="4">
    <source>
        <dbReference type="EMBL" id="CUG94364.1"/>
    </source>
</evidence>
<dbReference type="PANTHER" id="PTHR44200:SF1">
    <property type="entry name" value="DNAJ HOMOLOG SUBFAMILY C MEMBER 7"/>
    <property type="match status" value="1"/>
</dbReference>
<feature type="compositionally biased region" description="Polar residues" evidence="2">
    <location>
        <begin position="262"/>
        <end position="273"/>
    </location>
</feature>
<feature type="compositionally biased region" description="Low complexity" evidence="2">
    <location>
        <begin position="883"/>
        <end position="893"/>
    </location>
</feature>
<accession>A0A0S4JSA3</accession>
<dbReference type="Pfam" id="PF13414">
    <property type="entry name" value="TPR_11"/>
    <property type="match status" value="1"/>
</dbReference>
<feature type="compositionally biased region" description="Low complexity" evidence="2">
    <location>
        <begin position="302"/>
        <end position="311"/>
    </location>
</feature>
<feature type="compositionally biased region" description="Polar residues" evidence="2">
    <location>
        <begin position="851"/>
        <end position="860"/>
    </location>
</feature>
<feature type="compositionally biased region" description="Polar residues" evidence="2">
    <location>
        <begin position="187"/>
        <end position="196"/>
    </location>
</feature>
<dbReference type="InterPro" id="IPR019734">
    <property type="entry name" value="TPR_rpt"/>
</dbReference>
<dbReference type="InterPro" id="IPR018253">
    <property type="entry name" value="DnaJ_domain_CS"/>
</dbReference>
<gene>
    <name evidence="4" type="ORF">BSAL_47815</name>
</gene>
<dbReference type="CDD" id="cd06257">
    <property type="entry name" value="DnaJ"/>
    <property type="match status" value="1"/>
</dbReference>
<dbReference type="Pfam" id="PF13181">
    <property type="entry name" value="TPR_8"/>
    <property type="match status" value="1"/>
</dbReference>
<feature type="compositionally biased region" description="Low complexity" evidence="2">
    <location>
        <begin position="213"/>
        <end position="227"/>
    </location>
</feature>
<feature type="region of interest" description="Disordered" evidence="2">
    <location>
        <begin position="803"/>
        <end position="893"/>
    </location>
</feature>
<evidence type="ECO:0000256" key="2">
    <source>
        <dbReference type="SAM" id="MobiDB-lite"/>
    </source>
</evidence>
<feature type="compositionally biased region" description="Polar residues" evidence="2">
    <location>
        <begin position="422"/>
        <end position="437"/>
    </location>
</feature>
<evidence type="ECO:0000313" key="5">
    <source>
        <dbReference type="Proteomes" id="UP000051952"/>
    </source>
</evidence>
<dbReference type="PROSITE" id="PS50005">
    <property type="entry name" value="TPR"/>
    <property type="match status" value="2"/>
</dbReference>
<dbReference type="SUPFAM" id="SSF48452">
    <property type="entry name" value="TPR-like"/>
    <property type="match status" value="2"/>
</dbReference>
<dbReference type="AlphaFoldDB" id="A0A0S4JSA3"/>
<feature type="region of interest" description="Disordered" evidence="2">
    <location>
        <begin position="337"/>
        <end position="448"/>
    </location>
</feature>
<dbReference type="VEuPathDB" id="TriTrypDB:BSAL_47815"/>
<dbReference type="PROSITE" id="PS00636">
    <property type="entry name" value="DNAJ_1"/>
    <property type="match status" value="1"/>
</dbReference>
<dbReference type="EMBL" id="CYKH01002240">
    <property type="protein sequence ID" value="CUG94364.1"/>
    <property type="molecule type" value="Genomic_DNA"/>
</dbReference>
<feature type="region of interest" description="Disordered" evidence="2">
    <location>
        <begin position="104"/>
        <end position="322"/>
    </location>
</feature>
<dbReference type="OMA" id="EACESMW"/>
<dbReference type="InterPro" id="IPR052758">
    <property type="entry name" value="SRC_co-chaperone"/>
</dbReference>
<dbReference type="SMART" id="SM00271">
    <property type="entry name" value="DnaJ"/>
    <property type="match status" value="1"/>
</dbReference>
<feature type="domain" description="J" evidence="3">
    <location>
        <begin position="899"/>
        <end position="969"/>
    </location>
</feature>
<keyword evidence="1" id="KW-0802">TPR repeat</keyword>
<feature type="compositionally biased region" description="Polar residues" evidence="2">
    <location>
        <begin position="237"/>
        <end position="248"/>
    </location>
</feature>
<dbReference type="Gene3D" id="1.10.287.110">
    <property type="entry name" value="DnaJ domain"/>
    <property type="match status" value="1"/>
</dbReference>
<evidence type="ECO:0000256" key="1">
    <source>
        <dbReference type="PROSITE-ProRule" id="PRU00339"/>
    </source>
</evidence>
<sequence>MAGPSKLNGALRWSAAEEVAVRISAVRSQVSAAASGEGEMGKQLRSGLNEIDSIRKFIHDGINMCNRQYLDAGTRDSVLQTALEKGLSELEDVRGKLVSALHTHAPSHQNGGDSAAAAAAASTSGGSAMRRPPSAPVRSSVQREIDAKKQQRAVNEQQRKSFLDRMSASTNVVGADTAATKPPGGSRPTSATQRAPSAQVPGQGLKGRPTSATVRTSSVDNSNNNTNHDGIRPTATPWGTNNKQSGEGTPQPAPPERRGTLHGTTTQSASTSGLKFRPSSAPYQRTQVNGDNAATAAGGGARQQQSSEQQAPTDDEATGSSAWGKYQDWAQSVLSRVQSRRVMQHRQAMQRQRETDRQDQTPPTTPSGEGTSQSGGGGGASQVPPRGTTTAQSTSAPSAGNGPPLAQNIVQGNLRRPRPSTAGLTPSGVASSNTNTGSTGGPARPQSAKLNPQAQMFREQGNVLFQQKKYRESAEAYSRAIECDPHSETLYCNRAAASLMLGKYLDALQDSLKAIEFDPIHVKAHWRAAKSYLYLGQSDDARSMYQQAQQLASIQTETDAIDAEKKAVEWVDKAKRCIKGREWQDGLRWVEQVLDVFPPSGPCSMPWQCLRAEAMIHVDAHEACNLLSQMTTDDPTSAEAWYLRAKGLFYTGHDGVSTNTCVGYLQKSRELDASNRSASLQLCIETFAKLRDEGNSAYSGGRWLEAHSAYTRCLSVDPYNTSLKAIILCNRAAVSIQCEKWKDALDDINQSIAFNPHNAKAYTRRARIYQHNNQFDLAVKDLQLAVQMYPSAENQERLTQAVEMKNQSTRQQAQKQQQQQQQQPNGAGGSFRYFGFASGAGGASFQNGQSRPSTAGTRRPQSAGYGGESSNHSNYFNGGKAGNNNNNNNNNNNQVRAKSYYEILCITKTVDEKGVVRAYRDAALKWHPDKWASATAEQKANAEAVFKEVSLAYNTLKDPQKRRQYDLSS</sequence>
<dbReference type="Gene3D" id="1.25.40.10">
    <property type="entry name" value="Tetratricopeptide repeat domain"/>
    <property type="match status" value="1"/>
</dbReference>
<reference evidence="5" key="1">
    <citation type="submission" date="2015-09" db="EMBL/GenBank/DDBJ databases">
        <authorList>
            <consortium name="Pathogen Informatics"/>
        </authorList>
    </citation>
    <scope>NUCLEOTIDE SEQUENCE [LARGE SCALE GENOMIC DNA]</scope>
    <source>
        <strain evidence="5">Lake Konstanz</strain>
    </source>
</reference>
<dbReference type="PANTHER" id="PTHR44200">
    <property type="entry name" value="DNAJ HOMOLOG SUBFAMILY C MEMBER 7"/>
    <property type="match status" value="1"/>
</dbReference>
<feature type="compositionally biased region" description="Polar residues" evidence="2">
    <location>
        <begin position="281"/>
        <end position="292"/>
    </location>
</feature>
<dbReference type="PROSITE" id="PS50076">
    <property type="entry name" value="DNAJ_2"/>
    <property type="match status" value="1"/>
</dbReference>
<dbReference type="PRINTS" id="PR00625">
    <property type="entry name" value="JDOMAIN"/>
</dbReference>
<dbReference type="SUPFAM" id="SSF46565">
    <property type="entry name" value="Chaperone J-domain"/>
    <property type="match status" value="1"/>
</dbReference>
<dbReference type="InterPro" id="IPR011990">
    <property type="entry name" value="TPR-like_helical_dom_sf"/>
</dbReference>
<feature type="repeat" description="TPR" evidence="1">
    <location>
        <begin position="454"/>
        <end position="487"/>
    </location>
</feature>
<protein>
    <recommendedName>
        <fullName evidence="3">J domain-containing protein</fullName>
    </recommendedName>
</protein>
<evidence type="ECO:0000259" key="3">
    <source>
        <dbReference type="PROSITE" id="PS50076"/>
    </source>
</evidence>
<keyword evidence="5" id="KW-1185">Reference proteome</keyword>
<dbReference type="InterPro" id="IPR001623">
    <property type="entry name" value="DnaJ_domain"/>
</dbReference>
<feature type="compositionally biased region" description="Low complexity" evidence="2">
    <location>
        <begin position="830"/>
        <end position="850"/>
    </location>
</feature>
<dbReference type="InterPro" id="IPR036869">
    <property type="entry name" value="J_dom_sf"/>
</dbReference>
<dbReference type="OrthoDB" id="765884at2759"/>
<feature type="repeat" description="TPR" evidence="1">
    <location>
        <begin position="759"/>
        <end position="792"/>
    </location>
</feature>
<feature type="compositionally biased region" description="Low complexity" evidence="2">
    <location>
        <begin position="111"/>
        <end position="128"/>
    </location>
</feature>
<feature type="compositionally biased region" description="Low complexity" evidence="2">
    <location>
        <begin position="811"/>
        <end position="823"/>
    </location>
</feature>
<organism evidence="4 5">
    <name type="scientific">Bodo saltans</name>
    <name type="common">Flagellated protozoan</name>
    <dbReference type="NCBI Taxonomy" id="75058"/>
    <lineage>
        <taxon>Eukaryota</taxon>
        <taxon>Discoba</taxon>
        <taxon>Euglenozoa</taxon>
        <taxon>Kinetoplastea</taxon>
        <taxon>Metakinetoplastina</taxon>
        <taxon>Eubodonida</taxon>
        <taxon>Bodonidae</taxon>
        <taxon>Bodo</taxon>
    </lineage>
</organism>
<dbReference type="SMART" id="SM00028">
    <property type="entry name" value="TPR"/>
    <property type="match status" value="6"/>
</dbReference>
<proteinExistence type="predicted"/>
<feature type="compositionally biased region" description="Low complexity" evidence="2">
    <location>
        <begin position="381"/>
        <end position="399"/>
    </location>
</feature>
<dbReference type="Proteomes" id="UP000051952">
    <property type="component" value="Unassembled WGS sequence"/>
</dbReference>